<proteinExistence type="predicted"/>
<dbReference type="Proteomes" id="UP000664034">
    <property type="component" value="Unassembled WGS sequence"/>
</dbReference>
<gene>
    <name evidence="1" type="ORF">J2I47_23645</name>
</gene>
<reference evidence="1" key="1">
    <citation type="submission" date="2021-03" db="EMBL/GenBank/DDBJ databases">
        <title>Fibrella sp. HMF5335 genome sequencing and assembly.</title>
        <authorList>
            <person name="Kang H."/>
            <person name="Kim H."/>
            <person name="Bae S."/>
            <person name="Joh K."/>
        </authorList>
    </citation>
    <scope>NUCLEOTIDE SEQUENCE</scope>
    <source>
        <strain evidence="1">HMF5335</strain>
    </source>
</reference>
<dbReference type="Pfam" id="PF18506">
    <property type="entry name" value="RelB-like"/>
    <property type="match status" value="1"/>
</dbReference>
<evidence type="ECO:0000313" key="1">
    <source>
        <dbReference type="EMBL" id="MBO0939564.1"/>
    </source>
</evidence>
<keyword evidence="2" id="KW-1185">Reference proteome</keyword>
<sequence>MPHVQYVTDTNGKPLYVQVPIKEYEKLLADAEELADIAAYKRAKKNPGKAVPFAEAFAEVEAHHDKQMF</sequence>
<organism evidence="1 2">
    <name type="scientific">Fibrella rubiginis</name>
    <dbReference type="NCBI Taxonomy" id="2817060"/>
    <lineage>
        <taxon>Bacteria</taxon>
        <taxon>Pseudomonadati</taxon>
        <taxon>Bacteroidota</taxon>
        <taxon>Cytophagia</taxon>
        <taxon>Cytophagales</taxon>
        <taxon>Spirosomataceae</taxon>
        <taxon>Fibrella</taxon>
    </lineage>
</organism>
<name>A0A939K5J9_9BACT</name>
<accession>A0A939K5J9</accession>
<dbReference type="AlphaFoldDB" id="A0A939K5J9"/>
<evidence type="ECO:0000313" key="2">
    <source>
        <dbReference type="Proteomes" id="UP000664034"/>
    </source>
</evidence>
<comment type="caution">
    <text evidence="1">The sequence shown here is derived from an EMBL/GenBank/DDBJ whole genome shotgun (WGS) entry which is preliminary data.</text>
</comment>
<evidence type="ECO:0008006" key="3">
    <source>
        <dbReference type="Google" id="ProtNLM"/>
    </source>
</evidence>
<protein>
    <recommendedName>
        <fullName evidence="3">Prevent-host-death family protein</fullName>
    </recommendedName>
</protein>
<dbReference type="InterPro" id="IPR049537">
    <property type="entry name" value="RelB-like"/>
</dbReference>
<dbReference type="RefSeq" id="WP_207367089.1">
    <property type="nucleotide sequence ID" value="NZ_JAFMYV010000015.1"/>
</dbReference>
<dbReference type="EMBL" id="JAFMYV010000015">
    <property type="protein sequence ID" value="MBO0939564.1"/>
    <property type="molecule type" value="Genomic_DNA"/>
</dbReference>